<organism evidence="2 3">
    <name type="scientific">Colletotrichum melonis</name>
    <dbReference type="NCBI Taxonomy" id="1209925"/>
    <lineage>
        <taxon>Eukaryota</taxon>
        <taxon>Fungi</taxon>
        <taxon>Dikarya</taxon>
        <taxon>Ascomycota</taxon>
        <taxon>Pezizomycotina</taxon>
        <taxon>Sordariomycetes</taxon>
        <taxon>Hypocreomycetidae</taxon>
        <taxon>Glomerellales</taxon>
        <taxon>Glomerellaceae</taxon>
        <taxon>Colletotrichum</taxon>
        <taxon>Colletotrichum acutatum species complex</taxon>
    </lineage>
</organism>
<dbReference type="Proteomes" id="UP001239795">
    <property type="component" value="Unassembled WGS sequence"/>
</dbReference>
<accession>A0AAI9XIY1</accession>
<gene>
    <name evidence="2" type="ORF">CMEL01_06411</name>
</gene>
<dbReference type="AlphaFoldDB" id="A0AAI9XIY1"/>
<evidence type="ECO:0000313" key="3">
    <source>
        <dbReference type="Proteomes" id="UP001239795"/>
    </source>
</evidence>
<comment type="caution">
    <text evidence="2">The sequence shown here is derived from an EMBL/GenBank/DDBJ whole genome shotgun (WGS) entry which is preliminary data.</text>
</comment>
<reference evidence="2 3" key="1">
    <citation type="submission" date="2016-10" db="EMBL/GenBank/DDBJ databases">
        <title>The genome sequence of Colletotrichum fioriniae PJ7.</title>
        <authorList>
            <person name="Baroncelli R."/>
        </authorList>
    </citation>
    <scope>NUCLEOTIDE SEQUENCE [LARGE SCALE GENOMIC DNA]</scope>
    <source>
        <strain evidence="2">Col 31</strain>
    </source>
</reference>
<evidence type="ECO:0000256" key="1">
    <source>
        <dbReference type="SAM" id="MobiDB-lite"/>
    </source>
</evidence>
<sequence>MIAECAGMREHGEADDEASSSSGDSEDGSEIVCQQNDIDKHEVEYHMFYVKATIARLIDLSTKIRQSGNKYRYHKADASLKEGDFIEYVQSWKSSILGSSLEKATAAVPYQTGAIADFLHESRLTTVQRRLIRANLLRRNRIQFIRESTEDHEATIEASIAETAMEFEPQPTQLETVDREFEAESQALPDNDMPVQASSKIVPSASHTATHIGSQFDLSIFLEEETSPSVVTRATRIGGRDDLEYPKCPKPSTVSSLLTCPYCANVLPEKCLMSQSLWSGLDRNEEIEVKKLLRTIRPQYLEEIFKGAVVFTPGPPFQLPTTLRNYQCLDDMSRQIQSGCMFSREHGGVPSYQDLIRWTEQMILPEDRDTFEGSIENFINMYSSPRRSSSYIRRPQIQLLDQVHSMKCMYKICCQDDFIFIREDTGAVERLPLPAKAELRVIARMALEAAERDTLNALDNLKAAATRVPEQDLPALWATLWQLMFIYRDLLRNRAPRDNDAGALLNAVAVFYAAYFRTSASLGKLSLDSLQRHWGPGETQQAQLSGAFDHALSLRDTLHRTIAAGIDEIDHRLKALVVDPEMKVLGRRTNKKTSGGK</sequence>
<feature type="compositionally biased region" description="Acidic residues" evidence="1">
    <location>
        <begin position="13"/>
        <end position="29"/>
    </location>
</feature>
<dbReference type="EMBL" id="MLGG01000046">
    <property type="protein sequence ID" value="KAK1451837.1"/>
    <property type="molecule type" value="Genomic_DNA"/>
</dbReference>
<keyword evidence="3" id="KW-1185">Reference proteome</keyword>
<feature type="region of interest" description="Disordered" evidence="1">
    <location>
        <begin position="1"/>
        <end position="30"/>
    </location>
</feature>
<name>A0AAI9XIY1_9PEZI</name>
<proteinExistence type="predicted"/>
<protein>
    <submittedName>
        <fullName evidence="2">Uncharacterized protein</fullName>
    </submittedName>
</protein>
<evidence type="ECO:0000313" key="2">
    <source>
        <dbReference type="EMBL" id="KAK1451837.1"/>
    </source>
</evidence>